<organism evidence="1">
    <name type="scientific">marine metagenome</name>
    <dbReference type="NCBI Taxonomy" id="408172"/>
    <lineage>
        <taxon>unclassified sequences</taxon>
        <taxon>metagenomes</taxon>
        <taxon>ecological metagenomes</taxon>
    </lineage>
</organism>
<feature type="non-terminal residue" evidence="1">
    <location>
        <position position="1"/>
    </location>
</feature>
<reference evidence="1" key="1">
    <citation type="submission" date="2018-05" db="EMBL/GenBank/DDBJ databases">
        <authorList>
            <person name="Lanie J.A."/>
            <person name="Ng W.-L."/>
            <person name="Kazmierczak K.M."/>
            <person name="Andrzejewski T.M."/>
            <person name="Davidsen T.M."/>
            <person name="Wayne K.J."/>
            <person name="Tettelin H."/>
            <person name="Glass J.I."/>
            <person name="Rusch D."/>
            <person name="Podicherti R."/>
            <person name="Tsui H.-C.T."/>
            <person name="Winkler M.E."/>
        </authorList>
    </citation>
    <scope>NUCLEOTIDE SEQUENCE</scope>
</reference>
<gene>
    <name evidence="1" type="ORF">METZ01_LOCUS356027</name>
</gene>
<feature type="non-terminal residue" evidence="1">
    <location>
        <position position="75"/>
    </location>
</feature>
<evidence type="ECO:0000313" key="1">
    <source>
        <dbReference type="EMBL" id="SVD03173.1"/>
    </source>
</evidence>
<dbReference type="EMBL" id="UINC01125385">
    <property type="protein sequence ID" value="SVD03173.1"/>
    <property type="molecule type" value="Genomic_DNA"/>
</dbReference>
<dbReference type="AlphaFoldDB" id="A0A382RZW6"/>
<protein>
    <submittedName>
        <fullName evidence="1">Uncharacterized protein</fullName>
    </submittedName>
</protein>
<accession>A0A382RZW6</accession>
<proteinExistence type="predicted"/>
<sequence length="75" mass="8181">MGDLILLIGHEGLDINSAFVKSQIGDSTTVVSAQVPTYSPESGMVREEWTGAHHQHGVDLARVDNDLRLRDIVLV</sequence>
<name>A0A382RZW6_9ZZZZ</name>